<dbReference type="EMBL" id="JBFOLJ010000015">
    <property type="protein sequence ID" value="KAL2473036.1"/>
    <property type="molecule type" value="Genomic_DNA"/>
</dbReference>
<dbReference type="Proteomes" id="UP001604277">
    <property type="component" value="Unassembled WGS sequence"/>
</dbReference>
<evidence type="ECO:0000313" key="1">
    <source>
        <dbReference type="EMBL" id="KAL2473036.1"/>
    </source>
</evidence>
<comment type="caution">
    <text evidence="1">The sequence shown here is derived from an EMBL/GenBank/DDBJ whole genome shotgun (WGS) entry which is preliminary data.</text>
</comment>
<sequence length="234" mass="26708">MGKSRNETDLEAINICEDCKFLFLEDLETTTPDSYRRRTLGLRRRRYNSSKSMESLFSYQFSQMITLARQTQSTVLEHDNQSIDSDGAARLVQLTSTRTTPSGSRRWRRVFSDTESDGFDSFYRKNESNVSFRRYRHFPGEDDTISYTIYGGDYDASIGGNLENENLQFHSHFCRNEANDLTASIDISVLQERLTNMINLGRLLAEAISRAQPPTPSITQLGGVVTTLTRTNPK</sequence>
<gene>
    <name evidence="1" type="ORF">Fot_48772</name>
</gene>
<keyword evidence="2" id="KW-1185">Reference proteome</keyword>
<reference evidence="2" key="1">
    <citation type="submission" date="2024-07" db="EMBL/GenBank/DDBJ databases">
        <title>Two chromosome-level genome assemblies of Korean endemic species Abeliophyllum distichum and Forsythia ovata (Oleaceae).</title>
        <authorList>
            <person name="Jang H."/>
        </authorList>
    </citation>
    <scope>NUCLEOTIDE SEQUENCE [LARGE SCALE GENOMIC DNA]</scope>
</reference>
<name>A0ABD1QE82_9LAMI</name>
<proteinExistence type="predicted"/>
<organism evidence="1 2">
    <name type="scientific">Forsythia ovata</name>
    <dbReference type="NCBI Taxonomy" id="205694"/>
    <lineage>
        <taxon>Eukaryota</taxon>
        <taxon>Viridiplantae</taxon>
        <taxon>Streptophyta</taxon>
        <taxon>Embryophyta</taxon>
        <taxon>Tracheophyta</taxon>
        <taxon>Spermatophyta</taxon>
        <taxon>Magnoliopsida</taxon>
        <taxon>eudicotyledons</taxon>
        <taxon>Gunneridae</taxon>
        <taxon>Pentapetalae</taxon>
        <taxon>asterids</taxon>
        <taxon>lamiids</taxon>
        <taxon>Lamiales</taxon>
        <taxon>Oleaceae</taxon>
        <taxon>Forsythieae</taxon>
        <taxon>Forsythia</taxon>
    </lineage>
</organism>
<protein>
    <submittedName>
        <fullName evidence="1">Uncharacterized protein</fullName>
    </submittedName>
</protein>
<dbReference type="AlphaFoldDB" id="A0ABD1QE82"/>
<accession>A0ABD1QE82</accession>
<evidence type="ECO:0000313" key="2">
    <source>
        <dbReference type="Proteomes" id="UP001604277"/>
    </source>
</evidence>